<sequence length="549" mass="57927">MVSEWTVRINGVDQVSVKPGESLEIGRKPLRPLAADGHTRLDVVDQTKSMSKRHALFSVQENGSACVRDLGSTNGSYVVRDNGDLLRLPANADFLLPVSPMRMQFGDVPADFIRIDEPVDAESSQPVPDLFGYATSDAPQEPDAADMSVDDILDLRAGEPTAIFSADSVKRKVNELELGSLNIVQLNHQPEEPLSPRDLFADAEAQQQAAAQEPVEPETPAESEQPKSALRPGIRISGLVPVDAIAHPAHLSEQSSSDHTESVHAEPNDAEPVDQTTVVPDQSSGSTATQSAEQGSGPAQDATLSASASESDGDTAVPESTPADGESVERSEQSSTEQSSTAQAYTEQSNTEQSSAAQSSDEQTSDEQTSNPQADDGQTTNATETTDGATRAANPALVFEPIVMPGDDTAGDGAARADGSGTVSAAGQTGTDTAFAGAAAGASEYAAANTYTPAFEPGSVFDKVAKGELKAQEPVVEVDGYNSNDAKTTQDFSVQFEIARRPELLAFLAMNPYLYDDMYAWLAARGEADIDEALANNKGYQEYREAVGK</sequence>
<feature type="compositionally biased region" description="Low complexity" evidence="2">
    <location>
        <begin position="406"/>
        <end position="429"/>
    </location>
</feature>
<organism evidence="4 5">
    <name type="scientific">Bifidobacterium reuteri</name>
    <dbReference type="NCBI Taxonomy" id="983706"/>
    <lineage>
        <taxon>Bacteria</taxon>
        <taxon>Bacillati</taxon>
        <taxon>Actinomycetota</taxon>
        <taxon>Actinomycetes</taxon>
        <taxon>Bifidobacteriales</taxon>
        <taxon>Bifidobacteriaceae</taxon>
        <taxon>Bifidobacterium</taxon>
    </lineage>
</organism>
<dbReference type="Proteomes" id="UP000326251">
    <property type="component" value="Unassembled WGS sequence"/>
</dbReference>
<dbReference type="Pfam" id="PF25591">
    <property type="entry name" value="LRV_2"/>
    <property type="match status" value="1"/>
</dbReference>
<evidence type="ECO:0000313" key="4">
    <source>
        <dbReference type="EMBL" id="KAA8826768.1"/>
    </source>
</evidence>
<reference evidence="4 5" key="1">
    <citation type="journal article" date="2019" name="Syst. Appl. Microbiol.">
        <title>Characterization of Bifidobacterium species in feaces of the Egyptian fruit bat: Description of B. vespertilionis sp. nov. and B. rousetti sp. nov.</title>
        <authorList>
            <person name="Modesto M."/>
            <person name="Satti M."/>
            <person name="Watanabe K."/>
            <person name="Puglisi E."/>
            <person name="Morelli L."/>
            <person name="Huang C.-H."/>
            <person name="Liou J.-S."/>
            <person name="Miyashita M."/>
            <person name="Tamura T."/>
            <person name="Saito S."/>
            <person name="Mori K."/>
            <person name="Huang L."/>
            <person name="Sciavilla P."/>
            <person name="Sandri C."/>
            <person name="Spiezio C."/>
            <person name="Vitali F."/>
            <person name="Cavalieri D."/>
            <person name="Perpetuini G."/>
            <person name="Tofalo R."/>
            <person name="Bonetti A."/>
            <person name="Arita M."/>
            <person name="Mattarelli P."/>
        </authorList>
    </citation>
    <scope>NUCLEOTIDE SEQUENCE [LARGE SCALE GENOMIC DNA]</scope>
    <source>
        <strain evidence="4 5">RST19</strain>
    </source>
</reference>
<dbReference type="SUPFAM" id="SSF49879">
    <property type="entry name" value="SMAD/FHA domain"/>
    <property type="match status" value="1"/>
</dbReference>
<accession>A0A5J5EB24</accession>
<dbReference type="Pfam" id="PF00498">
    <property type="entry name" value="FHA"/>
    <property type="match status" value="1"/>
</dbReference>
<dbReference type="InterPro" id="IPR008984">
    <property type="entry name" value="SMAD_FHA_dom_sf"/>
</dbReference>
<feature type="compositionally biased region" description="Low complexity" evidence="2">
    <location>
        <begin position="351"/>
        <end position="362"/>
    </location>
</feature>
<evidence type="ECO:0000259" key="3">
    <source>
        <dbReference type="PROSITE" id="PS50006"/>
    </source>
</evidence>
<comment type="caution">
    <text evidence="4">The sequence shown here is derived from an EMBL/GenBank/DDBJ whole genome shotgun (WGS) entry which is preliminary data.</text>
</comment>
<dbReference type="AlphaFoldDB" id="A0A5J5EB24"/>
<dbReference type="CDD" id="cd00060">
    <property type="entry name" value="FHA"/>
    <property type="match status" value="1"/>
</dbReference>
<feature type="region of interest" description="Disordered" evidence="2">
    <location>
        <begin position="204"/>
        <end position="232"/>
    </location>
</feature>
<feature type="compositionally biased region" description="Polar residues" evidence="2">
    <location>
        <begin position="274"/>
        <end position="294"/>
    </location>
</feature>
<feature type="region of interest" description="Disordered" evidence="2">
    <location>
        <begin position="251"/>
        <end position="429"/>
    </location>
</feature>
<dbReference type="InterPro" id="IPR057893">
    <property type="entry name" value="LRV_2"/>
</dbReference>
<keyword evidence="1" id="KW-0597">Phosphoprotein</keyword>
<gene>
    <name evidence="4" type="ORF">EMO92_00870</name>
</gene>
<proteinExistence type="predicted"/>
<evidence type="ECO:0000256" key="2">
    <source>
        <dbReference type="SAM" id="MobiDB-lite"/>
    </source>
</evidence>
<dbReference type="Gene3D" id="2.60.200.20">
    <property type="match status" value="1"/>
</dbReference>
<dbReference type="EMBL" id="RZUG01000001">
    <property type="protein sequence ID" value="KAA8826768.1"/>
    <property type="molecule type" value="Genomic_DNA"/>
</dbReference>
<feature type="compositionally biased region" description="Low complexity" evidence="2">
    <location>
        <begin position="375"/>
        <end position="390"/>
    </location>
</feature>
<feature type="compositionally biased region" description="Basic and acidic residues" evidence="2">
    <location>
        <begin position="256"/>
        <end position="267"/>
    </location>
</feature>
<evidence type="ECO:0000256" key="1">
    <source>
        <dbReference type="ARBA" id="ARBA00022553"/>
    </source>
</evidence>
<dbReference type="PROSITE" id="PS50006">
    <property type="entry name" value="FHA_DOMAIN"/>
    <property type="match status" value="1"/>
</dbReference>
<evidence type="ECO:0000313" key="5">
    <source>
        <dbReference type="Proteomes" id="UP000326251"/>
    </source>
</evidence>
<feature type="compositionally biased region" description="Low complexity" evidence="2">
    <location>
        <begin position="204"/>
        <end position="214"/>
    </location>
</feature>
<feature type="domain" description="FHA" evidence="3">
    <location>
        <begin position="23"/>
        <end position="78"/>
    </location>
</feature>
<protein>
    <submittedName>
        <fullName evidence="4">FHA domain-containing protein</fullName>
    </submittedName>
</protein>
<name>A0A5J5EB24_9BIFI</name>
<dbReference type="InterPro" id="IPR000253">
    <property type="entry name" value="FHA_dom"/>
</dbReference>
<feature type="compositionally biased region" description="Low complexity" evidence="2">
    <location>
        <begin position="333"/>
        <end position="344"/>
    </location>
</feature>